<comment type="subcellular location">
    <subcellularLocation>
        <location evidence="5">Cell membrane</location>
        <topology evidence="5">Peripheral membrane protein</topology>
        <orientation evidence="5">Cytoplasmic side</orientation>
    </subcellularLocation>
    <text evidence="5">Localizes to the Z ring in an FtsZ-dependent manner. Targeted to the membrane through a conserved C-terminal amphipathic helix.</text>
</comment>
<evidence type="ECO:0000256" key="2">
    <source>
        <dbReference type="ARBA" id="ARBA00022618"/>
    </source>
</evidence>
<evidence type="ECO:0000259" key="8">
    <source>
        <dbReference type="SMART" id="SM00842"/>
    </source>
</evidence>
<evidence type="ECO:0000256" key="1">
    <source>
        <dbReference type="ARBA" id="ARBA00022475"/>
    </source>
</evidence>
<evidence type="ECO:0000256" key="3">
    <source>
        <dbReference type="ARBA" id="ARBA00023136"/>
    </source>
</evidence>
<protein>
    <recommendedName>
        <fullName evidence="5 6">Cell division protein FtsA</fullName>
    </recommendedName>
</protein>
<proteinExistence type="inferred from homology"/>
<feature type="region of interest" description="Disordered" evidence="7">
    <location>
        <begin position="400"/>
        <end position="419"/>
    </location>
</feature>
<evidence type="ECO:0000256" key="5">
    <source>
        <dbReference type="HAMAP-Rule" id="MF_02033"/>
    </source>
</evidence>
<dbReference type="InterPro" id="IPR020823">
    <property type="entry name" value="Cell_div_FtsA"/>
</dbReference>
<reference evidence="9" key="1">
    <citation type="submission" date="2020-10" db="EMBL/GenBank/DDBJ databases">
        <authorList>
            <person name="Gilroy R."/>
        </authorList>
    </citation>
    <scope>NUCLEOTIDE SEQUENCE</scope>
    <source>
        <strain evidence="9">C6-149</strain>
    </source>
</reference>
<evidence type="ECO:0000256" key="4">
    <source>
        <dbReference type="ARBA" id="ARBA00023306"/>
    </source>
</evidence>
<dbReference type="Pfam" id="PF02491">
    <property type="entry name" value="SHS2_FTSA"/>
    <property type="match status" value="1"/>
</dbReference>
<dbReference type="PIRSF" id="PIRSF003101">
    <property type="entry name" value="FtsA"/>
    <property type="match status" value="1"/>
</dbReference>
<organism evidence="9 10">
    <name type="scientific">Candidatus Gallilactobacillus intestinavium</name>
    <dbReference type="NCBI Taxonomy" id="2840838"/>
    <lineage>
        <taxon>Bacteria</taxon>
        <taxon>Bacillati</taxon>
        <taxon>Bacillota</taxon>
        <taxon>Bacilli</taxon>
        <taxon>Lactobacillales</taxon>
        <taxon>Lactobacillaceae</taxon>
        <taxon>Lactobacillaceae incertae sedis</taxon>
        <taxon>Candidatus Gallilactobacillus</taxon>
    </lineage>
</organism>
<dbReference type="Proteomes" id="UP000823614">
    <property type="component" value="Unassembled WGS sequence"/>
</dbReference>
<comment type="function">
    <text evidence="5 6">Cell division protein that is involved in the assembly of the Z ring. May serve as a membrane anchor for the Z ring.</text>
</comment>
<keyword evidence="4 5" id="KW-0131">Cell cycle</keyword>
<evidence type="ECO:0000256" key="6">
    <source>
        <dbReference type="PIRNR" id="PIRNR003101"/>
    </source>
</evidence>
<sequence length="442" mass="48971">MGRTKLFGCLDIGTTTIKVIVAEYVNREMNVIGVASNRSEGLSRGVIIDIDRVAETIKKTVEEVEQKTNVHIDSIVLGIPANQLKIEPATGMISVSDNSQSREITDRDVQDVANAALMQNLPPKREVISIFANEFIVDGFDEIKDPRGMVGLRLEMRGTMYTGPQTIIHNATKAVEYAGLKVADYVVEPMAIGQTVLNDGEQDFGTVVIDVGGGQTTAAVIHDHKLKFTYVDQEAGDFITKDISVVLNTSMEDAEKIKRNYGFADSSSASDEDKFLVKVVGQDDKVQVDEKYLSEIIEARLKQIFENVKNALDKYSALDLPGGVVLTGGTSAIPGIKELAEDILETHVRIYVPEQIGLRHPEFTTSVSLITYSGKQTEIQGLVKDALMGNMVDQKKFDQEEDNRWHKKKINKEDKDKESFKVGEPLKKSASNVKDFFKNFFD</sequence>
<dbReference type="SUPFAM" id="SSF53067">
    <property type="entry name" value="Actin-like ATPase domain"/>
    <property type="match status" value="2"/>
</dbReference>
<dbReference type="SMART" id="SM00842">
    <property type="entry name" value="FtsA"/>
    <property type="match status" value="1"/>
</dbReference>
<dbReference type="NCBIfam" id="TIGR01174">
    <property type="entry name" value="ftsA"/>
    <property type="match status" value="1"/>
</dbReference>
<keyword evidence="3 5" id="KW-0472">Membrane</keyword>
<dbReference type="PANTHER" id="PTHR32432:SF4">
    <property type="entry name" value="CELL DIVISION PROTEIN FTSA"/>
    <property type="match status" value="1"/>
</dbReference>
<comment type="subunit">
    <text evidence="5">Self-interacts. Interacts with FtsZ.</text>
</comment>
<evidence type="ECO:0000256" key="7">
    <source>
        <dbReference type="SAM" id="MobiDB-lite"/>
    </source>
</evidence>
<evidence type="ECO:0000313" key="9">
    <source>
        <dbReference type="EMBL" id="MBO8441034.1"/>
    </source>
</evidence>
<gene>
    <name evidence="5 9" type="primary">ftsA</name>
    <name evidence="9" type="ORF">IAA89_01085</name>
</gene>
<dbReference type="GO" id="GO:0043093">
    <property type="term" value="P:FtsZ-dependent cytokinesis"/>
    <property type="evidence" value="ECO:0007669"/>
    <property type="project" value="UniProtKB-UniRule"/>
</dbReference>
<dbReference type="CDD" id="cd24048">
    <property type="entry name" value="ASKHA_NBD_FtsA"/>
    <property type="match status" value="1"/>
</dbReference>
<keyword evidence="2 5" id="KW-0132">Cell division</keyword>
<dbReference type="HAMAP" id="MF_02033">
    <property type="entry name" value="FtsA"/>
    <property type="match status" value="1"/>
</dbReference>
<accession>A0A9D9E470</accession>
<keyword evidence="1 5" id="KW-1003">Cell membrane</keyword>
<dbReference type="AlphaFoldDB" id="A0A9D9E470"/>
<comment type="caution">
    <text evidence="9">The sequence shown here is derived from an EMBL/GenBank/DDBJ whole genome shotgun (WGS) entry which is preliminary data.</text>
</comment>
<dbReference type="Gene3D" id="3.30.420.40">
    <property type="match status" value="2"/>
</dbReference>
<dbReference type="InterPro" id="IPR003494">
    <property type="entry name" value="SHS2_FtsA"/>
</dbReference>
<reference evidence="9" key="2">
    <citation type="journal article" date="2021" name="PeerJ">
        <title>Extensive microbial diversity within the chicken gut microbiome revealed by metagenomics and culture.</title>
        <authorList>
            <person name="Gilroy R."/>
            <person name="Ravi A."/>
            <person name="Getino M."/>
            <person name="Pursley I."/>
            <person name="Horton D.L."/>
            <person name="Alikhan N.F."/>
            <person name="Baker D."/>
            <person name="Gharbi K."/>
            <person name="Hall N."/>
            <person name="Watson M."/>
            <person name="Adriaenssens E.M."/>
            <person name="Foster-Nyarko E."/>
            <person name="Jarju S."/>
            <person name="Secka A."/>
            <person name="Antonio M."/>
            <person name="Oren A."/>
            <person name="Chaudhuri R.R."/>
            <person name="La Ragione R."/>
            <person name="Hildebrand F."/>
            <person name="Pallen M.J."/>
        </authorList>
    </citation>
    <scope>NUCLEOTIDE SEQUENCE</scope>
    <source>
        <strain evidence="9">C6-149</strain>
    </source>
</reference>
<comment type="similarity">
    <text evidence="5 6">Belongs to the FtsA/MreB family.</text>
</comment>
<dbReference type="Pfam" id="PF14450">
    <property type="entry name" value="FtsA"/>
    <property type="match status" value="1"/>
</dbReference>
<name>A0A9D9E470_9LACO</name>
<dbReference type="EMBL" id="JADIMP010000021">
    <property type="protein sequence ID" value="MBO8441034.1"/>
    <property type="molecule type" value="Genomic_DNA"/>
</dbReference>
<dbReference type="Gene3D" id="3.30.1490.110">
    <property type="match status" value="1"/>
</dbReference>
<dbReference type="GO" id="GO:0009898">
    <property type="term" value="C:cytoplasmic side of plasma membrane"/>
    <property type="evidence" value="ECO:0007669"/>
    <property type="project" value="UniProtKB-UniRule"/>
</dbReference>
<evidence type="ECO:0000313" key="10">
    <source>
        <dbReference type="Proteomes" id="UP000823614"/>
    </source>
</evidence>
<dbReference type="InterPro" id="IPR050696">
    <property type="entry name" value="FtsA/MreB"/>
</dbReference>
<dbReference type="InterPro" id="IPR043129">
    <property type="entry name" value="ATPase_NBD"/>
</dbReference>
<dbReference type="GO" id="GO:0032153">
    <property type="term" value="C:cell division site"/>
    <property type="evidence" value="ECO:0007669"/>
    <property type="project" value="UniProtKB-UniRule"/>
</dbReference>
<dbReference type="PANTHER" id="PTHR32432">
    <property type="entry name" value="CELL DIVISION PROTEIN FTSA-RELATED"/>
    <property type="match status" value="1"/>
</dbReference>
<feature type="domain" description="SHS2" evidence="8">
    <location>
        <begin position="7"/>
        <end position="196"/>
    </location>
</feature>